<accession>A0A370GIT8</accession>
<dbReference type="PANTHER" id="PTHR34406:SF1">
    <property type="entry name" value="PROTEIN YCEI"/>
    <property type="match status" value="1"/>
</dbReference>
<reference evidence="3 4" key="1">
    <citation type="submission" date="2018-07" db="EMBL/GenBank/DDBJ databases">
        <title>Genomic Encyclopedia of Type Strains, Phase IV (KMG-IV): sequencing the most valuable type-strain genomes for metagenomic binning, comparative biology and taxonomic classification.</title>
        <authorList>
            <person name="Goeker M."/>
        </authorList>
    </citation>
    <scope>NUCLEOTIDE SEQUENCE [LARGE SCALE GENOMIC DNA]</scope>
    <source>
        <strain evidence="3 4">DSM 44952</strain>
    </source>
</reference>
<dbReference type="STRING" id="1210089.GCA_001613165_06146"/>
<dbReference type="SMART" id="SM00867">
    <property type="entry name" value="YceI"/>
    <property type="match status" value="1"/>
</dbReference>
<dbReference type="AlphaFoldDB" id="A0A370GIT8"/>
<comment type="similarity">
    <text evidence="1">Belongs to the UPF0312 family.</text>
</comment>
<proteinExistence type="inferred from homology"/>
<name>A0A370GIT8_9NOCA</name>
<dbReference type="SUPFAM" id="SSF101874">
    <property type="entry name" value="YceI-like"/>
    <property type="match status" value="1"/>
</dbReference>
<dbReference type="PANTHER" id="PTHR34406">
    <property type="entry name" value="PROTEIN YCEI"/>
    <property type="match status" value="1"/>
</dbReference>
<dbReference type="InterPro" id="IPR036761">
    <property type="entry name" value="TTHA0802/YceI-like_sf"/>
</dbReference>
<protein>
    <submittedName>
        <fullName evidence="3">Polyisoprenoid-binding protein YceI</fullName>
    </submittedName>
</protein>
<comment type="caution">
    <text evidence="3">The sequence shown here is derived from an EMBL/GenBank/DDBJ whole genome shotgun (WGS) entry which is preliminary data.</text>
</comment>
<dbReference type="Proteomes" id="UP000255355">
    <property type="component" value="Unassembled WGS sequence"/>
</dbReference>
<gene>
    <name evidence="3" type="ORF">DFR68_12242</name>
</gene>
<dbReference type="Gene3D" id="2.40.128.110">
    <property type="entry name" value="Lipid/polyisoprenoid-binding, YceI-like"/>
    <property type="match status" value="1"/>
</dbReference>
<sequence length="193" mass="20872">MWLNGPQSGNLVAMTTSEQTNLKTGSWELDTNHSAVNFTVKHLGISKVRGRFNKFEAGFVVDASGAAAIEATVYLDSFDTGNSGRDEHVRSADLLDVEKRPTLHFKAVEPIRVAEDFEVTGDVTLGGVTKPITLDVEWGGVQEFQGDGKRHAGFSATGTLKRSEFEVAPGIPAAMLSDKIAIELDIQLIEPQD</sequence>
<evidence type="ECO:0000256" key="1">
    <source>
        <dbReference type="ARBA" id="ARBA00008812"/>
    </source>
</evidence>
<evidence type="ECO:0000313" key="3">
    <source>
        <dbReference type="EMBL" id="RDI43280.1"/>
    </source>
</evidence>
<feature type="domain" description="Lipid/polyisoprenoid-binding YceI-like" evidence="2">
    <location>
        <begin position="26"/>
        <end position="189"/>
    </location>
</feature>
<dbReference type="Pfam" id="PF04264">
    <property type="entry name" value="YceI"/>
    <property type="match status" value="1"/>
</dbReference>
<evidence type="ECO:0000313" key="4">
    <source>
        <dbReference type="Proteomes" id="UP000255355"/>
    </source>
</evidence>
<organism evidence="3 4">
    <name type="scientific">Nocardia mexicana</name>
    <dbReference type="NCBI Taxonomy" id="279262"/>
    <lineage>
        <taxon>Bacteria</taxon>
        <taxon>Bacillati</taxon>
        <taxon>Actinomycetota</taxon>
        <taxon>Actinomycetes</taxon>
        <taxon>Mycobacteriales</taxon>
        <taxon>Nocardiaceae</taxon>
        <taxon>Nocardia</taxon>
    </lineage>
</organism>
<evidence type="ECO:0000259" key="2">
    <source>
        <dbReference type="SMART" id="SM00867"/>
    </source>
</evidence>
<keyword evidence="4" id="KW-1185">Reference proteome</keyword>
<dbReference type="EMBL" id="QQAZ01000022">
    <property type="protein sequence ID" value="RDI43280.1"/>
    <property type="molecule type" value="Genomic_DNA"/>
</dbReference>
<dbReference type="InterPro" id="IPR007372">
    <property type="entry name" value="Lipid/polyisoprenoid-bd_YceI"/>
</dbReference>